<feature type="domain" description="Endonuclease/exonuclease/phosphatase" evidence="1">
    <location>
        <begin position="31"/>
        <end position="349"/>
    </location>
</feature>
<evidence type="ECO:0000259" key="1">
    <source>
        <dbReference type="Pfam" id="PF19580"/>
    </source>
</evidence>
<protein>
    <submittedName>
        <fullName evidence="2">Endonuclease/exonuclease/phosphatase family protein</fullName>
    </submittedName>
</protein>
<dbReference type="PANTHER" id="PTHR42834:SF1">
    <property type="entry name" value="ENDONUCLEASE_EXONUCLEASE_PHOSPHATASE FAMILY PROTEIN (AFU_ORTHOLOGUE AFUA_3G09210)"/>
    <property type="match status" value="1"/>
</dbReference>
<evidence type="ECO:0000313" key="3">
    <source>
        <dbReference type="Proteomes" id="UP000306552"/>
    </source>
</evidence>
<name>A0A4U5TSK4_9FLAO</name>
<keyword evidence="2" id="KW-0255">Endonuclease</keyword>
<dbReference type="Pfam" id="PF19580">
    <property type="entry name" value="Exo_endo_phos_3"/>
    <property type="match status" value="1"/>
</dbReference>
<keyword evidence="2" id="KW-0540">Nuclease</keyword>
<dbReference type="RefSeq" id="WP_138930992.1">
    <property type="nucleotide sequence ID" value="NZ_SWMU01000001.1"/>
</dbReference>
<keyword evidence="2" id="KW-0378">Hydrolase</keyword>
<dbReference type="SUPFAM" id="SSF56219">
    <property type="entry name" value="DNase I-like"/>
    <property type="match status" value="1"/>
</dbReference>
<dbReference type="EMBL" id="SWMU01000001">
    <property type="protein sequence ID" value="TKS57289.1"/>
    <property type="molecule type" value="Genomic_DNA"/>
</dbReference>
<accession>A0A4U5TSK4</accession>
<dbReference type="GO" id="GO:0004527">
    <property type="term" value="F:exonuclease activity"/>
    <property type="evidence" value="ECO:0007669"/>
    <property type="project" value="UniProtKB-KW"/>
</dbReference>
<organism evidence="2 3">
    <name type="scientific">Mesohalobacter halotolerans</name>
    <dbReference type="NCBI Taxonomy" id="1883405"/>
    <lineage>
        <taxon>Bacteria</taxon>
        <taxon>Pseudomonadati</taxon>
        <taxon>Bacteroidota</taxon>
        <taxon>Flavobacteriia</taxon>
        <taxon>Flavobacteriales</taxon>
        <taxon>Flavobacteriaceae</taxon>
        <taxon>Mesohalobacter</taxon>
    </lineage>
</organism>
<sequence length="356" mass="40755">MLRNIPSFLVLILFLTSFLTWSQDQKYRVETVAFYNLENLFDVENDPNKLDERSPIMEMDSAVRPKVYKKKIANMAKVISKIGTDFTGMPPAIVGVCEVENDDVLLDLVNHSRLRPYNYGIVHHESPDERSIDTGLLYQKSQFIPTNSIAHEVLIYKNNDKSDRNETRDVLVVSGKLRGEDFHFIVNHWPSRSGGQKRSEPGRVAAAKVAKKAIDSLQVLDPYAKIMVMGDFNDGPYNKSVAEVIGAKFDKDEVGLKEFYNPYEEIRKKGGGTIAYRGSWDIFDQIFFTEPLLNSEDYSEFRYFKSGIFAPTFLQNPRGRWKGYPFRSFSGGGFSGGYSDHFPVFVYLIREIEEEK</sequence>
<dbReference type="OrthoDB" id="9802724at2"/>
<keyword evidence="2" id="KW-0269">Exonuclease</keyword>
<comment type="caution">
    <text evidence="2">The sequence shown here is derived from an EMBL/GenBank/DDBJ whole genome shotgun (WGS) entry which is preliminary data.</text>
</comment>
<dbReference type="AlphaFoldDB" id="A0A4U5TSK4"/>
<dbReference type="Proteomes" id="UP000306552">
    <property type="component" value="Unassembled WGS sequence"/>
</dbReference>
<proteinExistence type="predicted"/>
<gene>
    <name evidence="2" type="ORF">FCN74_02395</name>
</gene>
<evidence type="ECO:0000313" key="2">
    <source>
        <dbReference type="EMBL" id="TKS57289.1"/>
    </source>
</evidence>
<dbReference type="Gene3D" id="3.60.10.10">
    <property type="entry name" value="Endonuclease/exonuclease/phosphatase"/>
    <property type="match status" value="1"/>
</dbReference>
<reference evidence="2 3" key="1">
    <citation type="submission" date="2019-04" db="EMBL/GenBank/DDBJ databases">
        <title>Psychroflexus halotolerans sp. nov., isolated from a marine solar saltern.</title>
        <authorList>
            <person name="Feng X."/>
        </authorList>
    </citation>
    <scope>NUCLEOTIDE SEQUENCE [LARGE SCALE GENOMIC DNA]</scope>
    <source>
        <strain evidence="2 3">WDS2C27</strain>
    </source>
</reference>
<dbReference type="GO" id="GO:0004519">
    <property type="term" value="F:endonuclease activity"/>
    <property type="evidence" value="ECO:0007669"/>
    <property type="project" value="UniProtKB-KW"/>
</dbReference>
<dbReference type="PANTHER" id="PTHR42834">
    <property type="entry name" value="ENDONUCLEASE/EXONUCLEASE/PHOSPHATASE FAMILY PROTEIN (AFU_ORTHOLOGUE AFUA_3G09210)"/>
    <property type="match status" value="1"/>
</dbReference>
<keyword evidence="3" id="KW-1185">Reference proteome</keyword>
<dbReference type="InterPro" id="IPR005135">
    <property type="entry name" value="Endo/exonuclease/phosphatase"/>
</dbReference>
<dbReference type="InterPro" id="IPR036691">
    <property type="entry name" value="Endo/exonu/phosph_ase_sf"/>
</dbReference>